<dbReference type="InterPro" id="IPR001715">
    <property type="entry name" value="CH_dom"/>
</dbReference>
<evidence type="ECO:0000256" key="6">
    <source>
        <dbReference type="ARBA" id="ARBA00023212"/>
    </source>
</evidence>
<dbReference type="PANTHER" id="PTHR18947:SF36">
    <property type="entry name" value="PROTEIN HOOK HOMOLOG 1"/>
    <property type="match status" value="1"/>
</dbReference>
<reference evidence="9" key="2">
    <citation type="submission" date="2025-09" db="UniProtKB">
        <authorList>
            <consortium name="Ensembl"/>
        </authorList>
    </citation>
    <scope>IDENTIFICATION</scope>
</reference>
<dbReference type="STRING" id="41447.ENSSDUP00000001981"/>
<evidence type="ECO:0000256" key="2">
    <source>
        <dbReference type="ARBA" id="ARBA00006946"/>
    </source>
</evidence>
<dbReference type="Ensembl" id="ENSSDUT00000002044.1">
    <property type="protein sequence ID" value="ENSSDUP00000001981.1"/>
    <property type="gene ID" value="ENSSDUG00000001523.1"/>
</dbReference>
<comment type="subcellular location">
    <subcellularLocation>
        <location evidence="1">Cytoplasm</location>
        <location evidence="1">Cytoskeleton</location>
    </subcellularLocation>
</comment>
<name>A0A3B4T780_SERDU</name>
<feature type="coiled-coil region" evidence="7">
    <location>
        <begin position="319"/>
        <end position="436"/>
    </location>
</feature>
<dbReference type="PROSITE" id="PS50021">
    <property type="entry name" value="CH"/>
    <property type="match status" value="1"/>
</dbReference>
<dbReference type="InterPro" id="IPR036872">
    <property type="entry name" value="CH_dom_sf"/>
</dbReference>
<dbReference type="GO" id="GO:0005813">
    <property type="term" value="C:centrosome"/>
    <property type="evidence" value="ECO:0007669"/>
    <property type="project" value="TreeGrafter"/>
</dbReference>
<evidence type="ECO:0000256" key="3">
    <source>
        <dbReference type="ARBA" id="ARBA00022490"/>
    </source>
</evidence>
<dbReference type="KEGG" id="sdu:111231972"/>
<evidence type="ECO:0000313" key="9">
    <source>
        <dbReference type="Ensembl" id="ENSSDUP00000001981.1"/>
    </source>
</evidence>
<evidence type="ECO:0000256" key="5">
    <source>
        <dbReference type="ARBA" id="ARBA00023054"/>
    </source>
</evidence>
<keyword evidence="10" id="KW-1185">Reference proteome</keyword>
<accession>A0A3B4T780</accession>
<dbReference type="SUPFAM" id="SSF116907">
    <property type="entry name" value="Hook domain"/>
    <property type="match status" value="1"/>
</dbReference>
<dbReference type="Pfam" id="PF05622">
    <property type="entry name" value="HOOK"/>
    <property type="match status" value="1"/>
</dbReference>
<evidence type="ECO:0000259" key="8">
    <source>
        <dbReference type="PROSITE" id="PS50021"/>
    </source>
</evidence>
<keyword evidence="3" id="KW-0963">Cytoplasm</keyword>
<keyword evidence="5 7" id="KW-0175">Coiled coil</keyword>
<dbReference type="InterPro" id="IPR043936">
    <property type="entry name" value="HOOK_N"/>
</dbReference>
<feature type="domain" description="Calponin-homology (CH)" evidence="8">
    <location>
        <begin position="6"/>
        <end position="122"/>
    </location>
</feature>
<dbReference type="InterPro" id="IPR008636">
    <property type="entry name" value="Hook_C"/>
</dbReference>
<evidence type="ECO:0000256" key="7">
    <source>
        <dbReference type="SAM" id="Coils"/>
    </source>
</evidence>
<evidence type="ECO:0000256" key="4">
    <source>
        <dbReference type="ARBA" id="ARBA00022701"/>
    </source>
</evidence>
<dbReference type="GeneTree" id="ENSGT00940000159251"/>
<dbReference type="FunFam" id="1.10.287.1490:FF:000091">
    <property type="entry name" value="Uncharacterized protein"/>
    <property type="match status" value="1"/>
</dbReference>
<dbReference type="PANTHER" id="PTHR18947">
    <property type="entry name" value="HOOK PROTEINS"/>
    <property type="match status" value="1"/>
</dbReference>
<dbReference type="Pfam" id="PF19047">
    <property type="entry name" value="HOOK_N"/>
    <property type="match status" value="1"/>
</dbReference>
<evidence type="ECO:0000256" key="1">
    <source>
        <dbReference type="ARBA" id="ARBA00004245"/>
    </source>
</evidence>
<dbReference type="AlphaFoldDB" id="A0A3B4T780"/>
<dbReference type="GO" id="GO:0031122">
    <property type="term" value="P:cytoplasmic microtubule organization"/>
    <property type="evidence" value="ECO:0007669"/>
    <property type="project" value="InterPro"/>
</dbReference>
<keyword evidence="4" id="KW-0493">Microtubule</keyword>
<dbReference type="GeneID" id="111231972"/>
<proteinExistence type="inferred from homology"/>
<dbReference type="GO" id="GO:0008017">
    <property type="term" value="F:microtubule binding"/>
    <property type="evidence" value="ECO:0007669"/>
    <property type="project" value="InterPro"/>
</dbReference>
<dbReference type="GO" id="GO:0051959">
    <property type="term" value="F:dynein light intermediate chain binding"/>
    <property type="evidence" value="ECO:0007669"/>
    <property type="project" value="TreeGrafter"/>
</dbReference>
<organism evidence="9 10">
    <name type="scientific">Seriola dumerili</name>
    <name type="common">Greater amberjack</name>
    <name type="synonym">Caranx dumerili</name>
    <dbReference type="NCBI Taxonomy" id="41447"/>
    <lineage>
        <taxon>Eukaryota</taxon>
        <taxon>Metazoa</taxon>
        <taxon>Chordata</taxon>
        <taxon>Craniata</taxon>
        <taxon>Vertebrata</taxon>
        <taxon>Euteleostomi</taxon>
        <taxon>Actinopterygii</taxon>
        <taxon>Neopterygii</taxon>
        <taxon>Teleostei</taxon>
        <taxon>Neoteleostei</taxon>
        <taxon>Acanthomorphata</taxon>
        <taxon>Carangaria</taxon>
        <taxon>Carangiformes</taxon>
        <taxon>Carangidae</taxon>
        <taxon>Seriola</taxon>
    </lineage>
</organism>
<dbReference type="CDD" id="cd22225">
    <property type="entry name" value="HkD_Hook1"/>
    <property type="match status" value="1"/>
</dbReference>
<dbReference type="GO" id="GO:0005737">
    <property type="term" value="C:cytoplasm"/>
    <property type="evidence" value="ECO:0007669"/>
    <property type="project" value="TreeGrafter"/>
</dbReference>
<reference evidence="9" key="1">
    <citation type="submission" date="2025-08" db="UniProtKB">
        <authorList>
            <consortium name="Ensembl"/>
        </authorList>
    </citation>
    <scope>IDENTIFICATION</scope>
</reference>
<comment type="similarity">
    <text evidence="2">Belongs to the hook family.</text>
</comment>
<dbReference type="FunFam" id="1.10.418.10:FF:000024">
    <property type="entry name" value="Hook homolog 3 (Drosophila)"/>
    <property type="match status" value="1"/>
</dbReference>
<dbReference type="OMA" id="TYKKQVQ"/>
<sequence>MDDNKTVLVESLIVWLQTFNTPAPCRTVEELTTGAAISQALHQIDPAWFTDGWLGRIKADVEDNWRLKMNNLKKILQMVVDYYNEVLSQEISDFPLPDLALVAEHSDPVELGRLLQLILGCAVRCERKQEYIQIIMTLEESVQHVVMTAIQELMSKETMAPFGAELSGDLEQQLKKALEDLAELLAEKEALAQRCQELDIQVAVLQEERNSLLAENDVLTDRANQLDTFDDPSTPSGRKHSQLQQQLETLQEENFRLEAAKDDYRIHCEELEKQLIEVQHRNDELTSLAEESRALRDELDVLRSCSDRVVMLEASVETYKRKLENLGDLKRQMKLLEENNMTYMQNTVSLEEELRKANAARAQLETYKRQVQELHRKLSEETRRADNLAYDMKKLEEKHDTVMKEKERIIIERDSLKEINEELRCTQAQQHQLSQAGMLPSSSPSHDNLAAELMPIEYREKFIRLQHENKMLRVQQEECEREKIAALQAQLEEAHKTRSELDTENRLSRERVSELQQQVEDLQKALQSQAAKPDDSNLKRKLDAHMVQLNEAQDEIMKKKELLEDLQPDNTQTSLRVDELMAALKKKDDDMRAMEERYKMYLEKARNVIRALDPKLNPATAEIQALRNQLADRDKQILTLERQCEQARLREYEEKLIVTAWYNKSLNFQKLAIESRLGGRTSSMLSPGQSFLAQQRQVSNAPRRALSISVPATTSK</sequence>
<dbReference type="GO" id="GO:0005874">
    <property type="term" value="C:microtubule"/>
    <property type="evidence" value="ECO:0007669"/>
    <property type="project" value="UniProtKB-KW"/>
</dbReference>
<dbReference type="CTD" id="51361"/>
<dbReference type="RefSeq" id="XP_022615003.1">
    <property type="nucleotide sequence ID" value="XM_022759282.1"/>
</dbReference>
<dbReference type="Gene3D" id="1.10.418.10">
    <property type="entry name" value="Calponin-like domain"/>
    <property type="match status" value="1"/>
</dbReference>
<feature type="coiled-coil region" evidence="7">
    <location>
        <begin position="167"/>
        <end position="288"/>
    </location>
</feature>
<dbReference type="Proteomes" id="UP000261420">
    <property type="component" value="Unplaced"/>
</dbReference>
<evidence type="ECO:0000313" key="10">
    <source>
        <dbReference type="Proteomes" id="UP000261420"/>
    </source>
</evidence>
<dbReference type="GO" id="GO:0030705">
    <property type="term" value="P:cytoskeleton-dependent intracellular transport"/>
    <property type="evidence" value="ECO:0007669"/>
    <property type="project" value="InterPro"/>
</dbReference>
<protein>
    <submittedName>
        <fullName evidence="9">Hook microtubule-tethering protein 1</fullName>
    </submittedName>
</protein>
<dbReference type="GO" id="GO:0010256">
    <property type="term" value="P:endomembrane system organization"/>
    <property type="evidence" value="ECO:0007669"/>
    <property type="project" value="UniProtKB-ARBA"/>
</dbReference>
<feature type="coiled-coil region" evidence="7">
    <location>
        <begin position="474"/>
        <end position="655"/>
    </location>
</feature>
<keyword evidence="6" id="KW-0206">Cytoskeleton</keyword>